<comment type="caution">
    <text evidence="2">The sequence shown here is derived from an EMBL/GenBank/DDBJ whole genome shotgun (WGS) entry which is preliminary data.</text>
</comment>
<dbReference type="EMBL" id="VUMV01000010">
    <property type="protein sequence ID" value="MST82938.1"/>
    <property type="molecule type" value="Genomic_DNA"/>
</dbReference>
<proteinExistence type="predicted"/>
<dbReference type="RefSeq" id="WP_154458838.1">
    <property type="nucleotide sequence ID" value="NZ_VUMV01000010.1"/>
</dbReference>
<name>A0A7X2P9Y6_9FIRM</name>
<reference evidence="2 3" key="1">
    <citation type="submission" date="2019-08" db="EMBL/GenBank/DDBJ databases">
        <title>In-depth cultivation of the pig gut microbiome towards novel bacterial diversity and tailored functional studies.</title>
        <authorList>
            <person name="Wylensek D."/>
            <person name="Hitch T.C.A."/>
            <person name="Clavel T."/>
        </authorList>
    </citation>
    <scope>NUCLEOTIDE SEQUENCE [LARGE SCALE GENOMIC DNA]</scope>
    <source>
        <strain evidence="2 3">Oil+RF-744-WCA-WT-13</strain>
    </source>
</reference>
<dbReference type="AlphaFoldDB" id="A0A7X2P9Y6"/>
<gene>
    <name evidence="2" type="ORF">FYJ60_11560</name>
</gene>
<evidence type="ECO:0000313" key="3">
    <source>
        <dbReference type="Proteomes" id="UP000466864"/>
    </source>
</evidence>
<dbReference type="Proteomes" id="UP000466864">
    <property type="component" value="Unassembled WGS sequence"/>
</dbReference>
<protein>
    <submittedName>
        <fullName evidence="2">ImmA/IrrE family metallo-endopeptidase</fullName>
    </submittedName>
</protein>
<feature type="domain" description="IrrE N-terminal-like" evidence="1">
    <location>
        <begin position="38"/>
        <end position="150"/>
    </location>
</feature>
<accession>A0A7X2P9Y6</accession>
<dbReference type="Pfam" id="PF06114">
    <property type="entry name" value="Peptidase_M78"/>
    <property type="match status" value="1"/>
</dbReference>
<sequence>MTREAITRAARRLRDDNGIVSPEQLCEIIDACLCPVPMGKDPNSIKGFVQRCSRVCTVVVNSDLPEELQAIVEYHEIGHIVLRHYESQSFFRFQEFSLFDGRSEKENEANTFVAEYLLDDETAIRHLRQYQDIFSAAASLQVPPEILAFKARMLKHYHLISADVPITVNSSFMGKIRFTRENHRIETEGGGHDGQNIHCH</sequence>
<evidence type="ECO:0000259" key="1">
    <source>
        <dbReference type="Pfam" id="PF06114"/>
    </source>
</evidence>
<keyword evidence="3" id="KW-1185">Reference proteome</keyword>
<organism evidence="2 3">
    <name type="scientific">Bilifractor porci</name>
    <dbReference type="NCBI Taxonomy" id="2606636"/>
    <lineage>
        <taxon>Bacteria</taxon>
        <taxon>Bacillati</taxon>
        <taxon>Bacillota</taxon>
        <taxon>Clostridia</taxon>
        <taxon>Lachnospirales</taxon>
        <taxon>Lachnospiraceae</taxon>
        <taxon>Bilifractor</taxon>
    </lineage>
</organism>
<dbReference type="Gene3D" id="1.10.10.2910">
    <property type="match status" value="1"/>
</dbReference>
<evidence type="ECO:0000313" key="2">
    <source>
        <dbReference type="EMBL" id="MST82938.1"/>
    </source>
</evidence>
<dbReference type="InterPro" id="IPR010359">
    <property type="entry name" value="IrrE_HExxH"/>
</dbReference>